<name>Q2SGC3_HAHCH</name>
<accession>Q2SGC3</accession>
<dbReference type="OrthoDB" id="9881869at2"/>
<proteinExistence type="predicted"/>
<dbReference type="Proteomes" id="UP000000238">
    <property type="component" value="Chromosome"/>
</dbReference>
<evidence type="ECO:0000256" key="1">
    <source>
        <dbReference type="SAM" id="Phobius"/>
    </source>
</evidence>
<sequence length="105" mass="11582">MNEFTPFITQMVLLGVIPFAAYFLGVYIRITVFPSPQSLVMKHQFLVAIPLSVMVIAPLIVTLGQAITDAENLSAYLITIGVIIEHGLFMNEAVCERFNAKLQPA</sequence>
<keyword evidence="1" id="KW-0472">Membrane</keyword>
<keyword evidence="3" id="KW-1185">Reference proteome</keyword>
<keyword evidence="1" id="KW-1133">Transmembrane helix</keyword>
<dbReference type="KEGG" id="hch:HCH_03559"/>
<dbReference type="HOGENOM" id="CLU_2232762_0_0_6"/>
<gene>
    <name evidence="2" type="ordered locus">HCH_03559</name>
</gene>
<reference evidence="2 3" key="1">
    <citation type="journal article" date="2005" name="Nucleic Acids Res.">
        <title>Genomic blueprint of Hahella chejuensis, a marine microbe producing an algicidal agent.</title>
        <authorList>
            <person name="Jeong H."/>
            <person name="Yim J.H."/>
            <person name="Lee C."/>
            <person name="Choi S.-H."/>
            <person name="Park Y.K."/>
            <person name="Yoon S.H."/>
            <person name="Hur C.-G."/>
            <person name="Kang H.-Y."/>
            <person name="Kim D."/>
            <person name="Lee H.H."/>
            <person name="Park K.H."/>
            <person name="Park S.-H."/>
            <person name="Park H.-S."/>
            <person name="Lee H.K."/>
            <person name="Oh T.K."/>
            <person name="Kim J.F."/>
        </authorList>
    </citation>
    <scope>NUCLEOTIDE SEQUENCE [LARGE SCALE GENOMIC DNA]</scope>
    <source>
        <strain evidence="2 3">KCTC 2396</strain>
    </source>
</reference>
<evidence type="ECO:0000313" key="2">
    <source>
        <dbReference type="EMBL" id="ABC30301.1"/>
    </source>
</evidence>
<feature type="transmembrane region" description="Helical" evidence="1">
    <location>
        <begin position="12"/>
        <end position="33"/>
    </location>
</feature>
<dbReference type="RefSeq" id="WP_011397369.1">
    <property type="nucleotide sequence ID" value="NC_007645.1"/>
</dbReference>
<evidence type="ECO:0000313" key="3">
    <source>
        <dbReference type="Proteomes" id="UP000000238"/>
    </source>
</evidence>
<protein>
    <submittedName>
        <fullName evidence="2">Uncharacterized protein</fullName>
    </submittedName>
</protein>
<dbReference type="STRING" id="349521.HCH_03559"/>
<feature type="transmembrane region" description="Helical" evidence="1">
    <location>
        <begin position="45"/>
        <end position="67"/>
    </location>
</feature>
<dbReference type="EMBL" id="CP000155">
    <property type="protein sequence ID" value="ABC30301.1"/>
    <property type="molecule type" value="Genomic_DNA"/>
</dbReference>
<organism evidence="2 3">
    <name type="scientific">Hahella chejuensis (strain KCTC 2396)</name>
    <dbReference type="NCBI Taxonomy" id="349521"/>
    <lineage>
        <taxon>Bacteria</taxon>
        <taxon>Pseudomonadati</taxon>
        <taxon>Pseudomonadota</taxon>
        <taxon>Gammaproteobacteria</taxon>
        <taxon>Oceanospirillales</taxon>
        <taxon>Hahellaceae</taxon>
        <taxon>Hahella</taxon>
    </lineage>
</organism>
<keyword evidence="1" id="KW-0812">Transmembrane</keyword>
<dbReference type="AlphaFoldDB" id="Q2SGC3"/>